<name>A0ACC1JBQ7_9FUNG</name>
<evidence type="ECO:0000313" key="1">
    <source>
        <dbReference type="EMBL" id="KAJ1945662.1"/>
    </source>
</evidence>
<organism evidence="1 2">
    <name type="scientific">Linderina macrospora</name>
    <dbReference type="NCBI Taxonomy" id="4868"/>
    <lineage>
        <taxon>Eukaryota</taxon>
        <taxon>Fungi</taxon>
        <taxon>Fungi incertae sedis</taxon>
        <taxon>Zoopagomycota</taxon>
        <taxon>Kickxellomycotina</taxon>
        <taxon>Kickxellomycetes</taxon>
        <taxon>Kickxellales</taxon>
        <taxon>Kickxellaceae</taxon>
        <taxon>Linderina</taxon>
    </lineage>
</organism>
<keyword evidence="2" id="KW-1185">Reference proteome</keyword>
<accession>A0ACC1JBQ7</accession>
<dbReference type="EMBL" id="JANBPW010001195">
    <property type="protein sequence ID" value="KAJ1945662.1"/>
    <property type="molecule type" value="Genomic_DNA"/>
</dbReference>
<protein>
    <submittedName>
        <fullName evidence="1">Uncharacterized protein</fullName>
    </submittedName>
</protein>
<dbReference type="Proteomes" id="UP001150603">
    <property type="component" value="Unassembled WGS sequence"/>
</dbReference>
<sequence length="329" mass="34477">MVSVAILGAAGGIGQPLSLLLKMNPHVTRLSLYDLVNVPGVAADVSHINTNSSVESHLDKQNLGAALAGIDIVIIPAGVPRKPGMTRDDLFNINAGIVRTLAEAIADHCPAAIIGVISNPVNSTVPIAAEVLKARGVYNPKRLFGITSLDVVRASRFVRDIKPSVDAAALRIPVVGGHSGATIVPLLSQAEPRVEFSQKEIEELTHRIQFGGDEVVQAKAGAGSATLSMAYAAARFTESLIRAISGEDVVEPAFVSLDADPRGAENIRALGAGSLEFFAVPVQLGREGVKRIAPVPSITPFERKAIEVASGELQKNISKGVSFTQKAKI</sequence>
<proteinExistence type="predicted"/>
<comment type="caution">
    <text evidence="1">The sequence shown here is derived from an EMBL/GenBank/DDBJ whole genome shotgun (WGS) entry which is preliminary data.</text>
</comment>
<reference evidence="1" key="1">
    <citation type="submission" date="2022-07" db="EMBL/GenBank/DDBJ databases">
        <title>Phylogenomic reconstructions and comparative analyses of Kickxellomycotina fungi.</title>
        <authorList>
            <person name="Reynolds N.K."/>
            <person name="Stajich J.E."/>
            <person name="Barry K."/>
            <person name="Grigoriev I.V."/>
            <person name="Crous P."/>
            <person name="Smith M.E."/>
        </authorList>
    </citation>
    <scope>NUCLEOTIDE SEQUENCE</scope>
    <source>
        <strain evidence="1">NRRL 5244</strain>
    </source>
</reference>
<gene>
    <name evidence="1" type="ORF">FBU59_002243</name>
</gene>
<evidence type="ECO:0000313" key="2">
    <source>
        <dbReference type="Proteomes" id="UP001150603"/>
    </source>
</evidence>